<proteinExistence type="predicted"/>
<evidence type="ECO:0000313" key="1">
    <source>
        <dbReference type="EMBL" id="SVB69259.1"/>
    </source>
</evidence>
<dbReference type="EMBL" id="UINC01053122">
    <property type="protein sequence ID" value="SVB69259.1"/>
    <property type="molecule type" value="Genomic_DNA"/>
</dbReference>
<name>A0A382G304_9ZZZZ</name>
<dbReference type="AlphaFoldDB" id="A0A382G304"/>
<gene>
    <name evidence="1" type="ORF">METZ01_LOCUS222113</name>
</gene>
<organism evidence="1">
    <name type="scientific">marine metagenome</name>
    <dbReference type="NCBI Taxonomy" id="408172"/>
    <lineage>
        <taxon>unclassified sequences</taxon>
        <taxon>metagenomes</taxon>
        <taxon>ecological metagenomes</taxon>
    </lineage>
</organism>
<sequence length="43" mass="4882">MKSTTFLLLLSSVLLVCTLQAENPKIDYEKLAKELEVRELSTL</sequence>
<accession>A0A382G304</accession>
<feature type="non-terminal residue" evidence="1">
    <location>
        <position position="43"/>
    </location>
</feature>
<reference evidence="1" key="1">
    <citation type="submission" date="2018-05" db="EMBL/GenBank/DDBJ databases">
        <authorList>
            <person name="Lanie J.A."/>
            <person name="Ng W.-L."/>
            <person name="Kazmierczak K.M."/>
            <person name="Andrzejewski T.M."/>
            <person name="Davidsen T.M."/>
            <person name="Wayne K.J."/>
            <person name="Tettelin H."/>
            <person name="Glass J.I."/>
            <person name="Rusch D."/>
            <person name="Podicherti R."/>
            <person name="Tsui H.-C.T."/>
            <person name="Winkler M.E."/>
        </authorList>
    </citation>
    <scope>NUCLEOTIDE SEQUENCE</scope>
</reference>
<protein>
    <submittedName>
        <fullName evidence="1">Uncharacterized protein</fullName>
    </submittedName>
</protein>